<reference evidence="1 2" key="1">
    <citation type="submission" date="2020-08" db="EMBL/GenBank/DDBJ databases">
        <title>Sequencing the genomes of 1000 actinobacteria strains.</title>
        <authorList>
            <person name="Klenk H.-P."/>
        </authorList>
    </citation>
    <scope>NUCLEOTIDE SEQUENCE [LARGE SCALE GENOMIC DNA]</scope>
    <source>
        <strain evidence="1 2">DSM 45362</strain>
    </source>
</reference>
<gene>
    <name evidence="1" type="ORF">F4553_005040</name>
</gene>
<dbReference type="Proteomes" id="UP000587527">
    <property type="component" value="Unassembled WGS sequence"/>
</dbReference>
<proteinExistence type="predicted"/>
<dbReference type="RefSeq" id="WP_184839870.1">
    <property type="nucleotide sequence ID" value="NZ_JACHMN010000002.1"/>
</dbReference>
<evidence type="ECO:0008006" key="3">
    <source>
        <dbReference type="Google" id="ProtNLM"/>
    </source>
</evidence>
<keyword evidence="2" id="KW-1185">Reference proteome</keyword>
<comment type="caution">
    <text evidence="1">The sequence shown here is derived from an EMBL/GenBank/DDBJ whole genome shotgun (WGS) entry which is preliminary data.</text>
</comment>
<sequence length="100" mass="11142">MGAVWRRDQSDYLTDALAQLTGWTRDLRGLKRTLQLDESEHRQLAEQVTIYADAAEVRAQLRRLDGYTQIQICPAEGGPLTPGEVSLAARIEAAYKALKA</sequence>
<dbReference type="AlphaFoldDB" id="A0A841BYB0"/>
<accession>A0A841BYB0</accession>
<evidence type="ECO:0000313" key="2">
    <source>
        <dbReference type="Proteomes" id="UP000587527"/>
    </source>
</evidence>
<protein>
    <recommendedName>
        <fullName evidence="3">Pterin-4-alpha-carbinolamine dehydratase</fullName>
    </recommendedName>
</protein>
<organism evidence="1 2">
    <name type="scientific">Allocatelliglobosispora scoriae</name>
    <dbReference type="NCBI Taxonomy" id="643052"/>
    <lineage>
        <taxon>Bacteria</taxon>
        <taxon>Bacillati</taxon>
        <taxon>Actinomycetota</taxon>
        <taxon>Actinomycetes</taxon>
        <taxon>Micromonosporales</taxon>
        <taxon>Micromonosporaceae</taxon>
        <taxon>Allocatelliglobosispora</taxon>
    </lineage>
</organism>
<name>A0A841BYB0_9ACTN</name>
<dbReference type="EMBL" id="JACHMN010000002">
    <property type="protein sequence ID" value="MBB5871661.1"/>
    <property type="molecule type" value="Genomic_DNA"/>
</dbReference>
<evidence type="ECO:0000313" key="1">
    <source>
        <dbReference type="EMBL" id="MBB5871661.1"/>
    </source>
</evidence>